<dbReference type="Proteomes" id="UP001590951">
    <property type="component" value="Unassembled WGS sequence"/>
</dbReference>
<keyword evidence="5" id="KW-0418">Kinase</keyword>
<feature type="region of interest" description="Disordered" evidence="9">
    <location>
        <begin position="1"/>
        <end position="29"/>
    </location>
</feature>
<evidence type="ECO:0000313" key="12">
    <source>
        <dbReference type="Proteomes" id="UP001590951"/>
    </source>
</evidence>
<dbReference type="InterPro" id="IPR011009">
    <property type="entry name" value="Kinase-like_dom_sf"/>
</dbReference>
<dbReference type="InterPro" id="IPR008271">
    <property type="entry name" value="Ser/Thr_kinase_AS"/>
</dbReference>
<feature type="compositionally biased region" description="Low complexity" evidence="9">
    <location>
        <begin position="502"/>
        <end position="512"/>
    </location>
</feature>
<dbReference type="SMART" id="SM00220">
    <property type="entry name" value="S_TKc"/>
    <property type="match status" value="1"/>
</dbReference>
<evidence type="ECO:0000313" key="11">
    <source>
        <dbReference type="EMBL" id="KAL2053203.1"/>
    </source>
</evidence>
<dbReference type="PROSITE" id="PS00108">
    <property type="entry name" value="PROTEIN_KINASE_ST"/>
    <property type="match status" value="1"/>
</dbReference>
<feature type="compositionally biased region" description="Low complexity" evidence="9">
    <location>
        <begin position="170"/>
        <end position="180"/>
    </location>
</feature>
<keyword evidence="2" id="KW-0723">Serine/threonine-protein kinase</keyword>
<feature type="compositionally biased region" description="Polar residues" evidence="9">
    <location>
        <begin position="10"/>
        <end position="29"/>
    </location>
</feature>
<keyword evidence="6" id="KW-0067">ATP-binding</keyword>
<dbReference type="Gene3D" id="1.10.510.10">
    <property type="entry name" value="Transferase(Phosphotransferase) domain 1"/>
    <property type="match status" value="1"/>
</dbReference>
<evidence type="ECO:0000256" key="9">
    <source>
        <dbReference type="SAM" id="MobiDB-lite"/>
    </source>
</evidence>
<comment type="catalytic activity">
    <reaction evidence="7">
        <text>L-threonyl-[protein] + ATP = O-phospho-L-threonyl-[protein] + ADP + H(+)</text>
        <dbReference type="Rhea" id="RHEA:46608"/>
        <dbReference type="Rhea" id="RHEA-COMP:11060"/>
        <dbReference type="Rhea" id="RHEA-COMP:11605"/>
        <dbReference type="ChEBI" id="CHEBI:15378"/>
        <dbReference type="ChEBI" id="CHEBI:30013"/>
        <dbReference type="ChEBI" id="CHEBI:30616"/>
        <dbReference type="ChEBI" id="CHEBI:61977"/>
        <dbReference type="ChEBI" id="CHEBI:456216"/>
        <dbReference type="EC" id="2.7.11.1"/>
    </reaction>
</comment>
<keyword evidence="12" id="KW-1185">Reference proteome</keyword>
<dbReference type="PANTHER" id="PTHR43671">
    <property type="entry name" value="SERINE/THREONINE-PROTEIN KINASE NEK"/>
    <property type="match status" value="1"/>
</dbReference>
<evidence type="ECO:0000256" key="1">
    <source>
        <dbReference type="ARBA" id="ARBA00012513"/>
    </source>
</evidence>
<feature type="compositionally biased region" description="Basic and acidic residues" evidence="9">
    <location>
        <begin position="91"/>
        <end position="100"/>
    </location>
</feature>
<dbReference type="Pfam" id="PF00069">
    <property type="entry name" value="Pkinase"/>
    <property type="match status" value="1"/>
</dbReference>
<evidence type="ECO:0000256" key="6">
    <source>
        <dbReference type="ARBA" id="ARBA00022840"/>
    </source>
</evidence>
<feature type="domain" description="Protein kinase" evidence="10">
    <location>
        <begin position="216"/>
        <end position="487"/>
    </location>
</feature>
<evidence type="ECO:0000256" key="5">
    <source>
        <dbReference type="ARBA" id="ARBA00022777"/>
    </source>
</evidence>
<dbReference type="Gene3D" id="3.30.200.20">
    <property type="entry name" value="Phosphorylase Kinase, domain 1"/>
    <property type="match status" value="1"/>
</dbReference>
<feature type="region of interest" description="Disordered" evidence="9">
    <location>
        <begin position="87"/>
        <end position="191"/>
    </location>
</feature>
<evidence type="ECO:0000256" key="8">
    <source>
        <dbReference type="ARBA" id="ARBA00048679"/>
    </source>
</evidence>
<feature type="compositionally biased region" description="Basic and acidic residues" evidence="9">
    <location>
        <begin position="131"/>
        <end position="150"/>
    </location>
</feature>
<keyword evidence="4" id="KW-0547">Nucleotide-binding</keyword>
<dbReference type="InterPro" id="IPR000719">
    <property type="entry name" value="Prot_kinase_dom"/>
</dbReference>
<sequence>MDPSADSEVCTASLQSEPKFMSPQSNTSINPASIFSPKLTLITKMFGLSTIDEKSATQQQESNSSPFSKRKYAYFVSSEGIEIIQPQIDGKCPRVEEAPSKRGGPSSITGSKTDGSDFEVSEPLTCPDPMVIEKPDDEKVIPSLSERRDGSLPSFALDDSKDLCSLEETSISSSSSNGSQSRRKPLEKGALADEGITSKTLGIWAKNDYPSIDPKYDLVKELGFGGEGHCSLVIRRRDKHLFALKQVRKPQLVHTKPVEVVAQALFDDRHDNIIRLHHYESFAETPLVRLYFEYCDGGDLCDLMNDYRVINSYIPELFIWRSFVQLAGALEFLHRGFDRRVKNRVGVVHRDIKPENIFVRHPASEKAHPTLVLGDFGLATFQFATYEHVGTDLWQPPENPRKTPRGDVWALGAVIHTMIHLRGPMIELFEDDEKTGYKKRTLSRRLIEDVAEYYSPELNDIMLMACESEQRKRINSGRLLKVLTDFVNECVPQFHAPYVKAESCSSEGSGSSKQQRLDEESN</sequence>
<dbReference type="SUPFAM" id="SSF56112">
    <property type="entry name" value="Protein kinase-like (PK-like)"/>
    <property type="match status" value="1"/>
</dbReference>
<reference evidence="11 12" key="1">
    <citation type="submission" date="2024-09" db="EMBL/GenBank/DDBJ databases">
        <title>Rethinking Asexuality: The Enigmatic Case of Functional Sexual Genes in Lepraria (Stereocaulaceae).</title>
        <authorList>
            <person name="Doellman M."/>
            <person name="Sun Y."/>
            <person name="Barcenas-Pena A."/>
            <person name="Lumbsch H.T."/>
            <person name="Grewe F."/>
        </authorList>
    </citation>
    <scope>NUCLEOTIDE SEQUENCE [LARGE SCALE GENOMIC DNA]</scope>
    <source>
        <strain evidence="11 12">Grewe 0041</strain>
    </source>
</reference>
<name>A0ABR4B5R2_9LECA</name>
<proteinExistence type="predicted"/>
<evidence type="ECO:0000256" key="7">
    <source>
        <dbReference type="ARBA" id="ARBA00047899"/>
    </source>
</evidence>
<dbReference type="InterPro" id="IPR050660">
    <property type="entry name" value="NEK_Ser/Thr_kinase"/>
</dbReference>
<evidence type="ECO:0000259" key="10">
    <source>
        <dbReference type="PROSITE" id="PS50011"/>
    </source>
</evidence>
<dbReference type="PROSITE" id="PS50011">
    <property type="entry name" value="PROTEIN_KINASE_DOM"/>
    <property type="match status" value="1"/>
</dbReference>
<organism evidence="11 12">
    <name type="scientific">Lepraria finkii</name>
    <dbReference type="NCBI Taxonomy" id="1340010"/>
    <lineage>
        <taxon>Eukaryota</taxon>
        <taxon>Fungi</taxon>
        <taxon>Dikarya</taxon>
        <taxon>Ascomycota</taxon>
        <taxon>Pezizomycotina</taxon>
        <taxon>Lecanoromycetes</taxon>
        <taxon>OSLEUM clade</taxon>
        <taxon>Lecanoromycetidae</taxon>
        <taxon>Lecanorales</taxon>
        <taxon>Lecanorineae</taxon>
        <taxon>Stereocaulaceae</taxon>
        <taxon>Lepraria</taxon>
    </lineage>
</organism>
<evidence type="ECO:0000256" key="4">
    <source>
        <dbReference type="ARBA" id="ARBA00022741"/>
    </source>
</evidence>
<dbReference type="EMBL" id="JBHFEH010000022">
    <property type="protein sequence ID" value="KAL2053203.1"/>
    <property type="molecule type" value="Genomic_DNA"/>
</dbReference>
<accession>A0ABR4B5R2</accession>
<feature type="region of interest" description="Disordered" evidence="9">
    <location>
        <begin position="501"/>
        <end position="522"/>
    </location>
</feature>
<dbReference type="EC" id="2.7.11.1" evidence="1"/>
<evidence type="ECO:0000256" key="2">
    <source>
        <dbReference type="ARBA" id="ARBA00022527"/>
    </source>
</evidence>
<comment type="catalytic activity">
    <reaction evidence="8">
        <text>L-seryl-[protein] + ATP = O-phospho-L-seryl-[protein] + ADP + H(+)</text>
        <dbReference type="Rhea" id="RHEA:17989"/>
        <dbReference type="Rhea" id="RHEA-COMP:9863"/>
        <dbReference type="Rhea" id="RHEA-COMP:11604"/>
        <dbReference type="ChEBI" id="CHEBI:15378"/>
        <dbReference type="ChEBI" id="CHEBI:29999"/>
        <dbReference type="ChEBI" id="CHEBI:30616"/>
        <dbReference type="ChEBI" id="CHEBI:83421"/>
        <dbReference type="ChEBI" id="CHEBI:456216"/>
        <dbReference type="EC" id="2.7.11.1"/>
    </reaction>
</comment>
<protein>
    <recommendedName>
        <fullName evidence="1">non-specific serine/threonine protein kinase</fullName>
        <ecNumber evidence="1">2.7.11.1</ecNumber>
    </recommendedName>
</protein>
<comment type="caution">
    <text evidence="11">The sequence shown here is derived from an EMBL/GenBank/DDBJ whole genome shotgun (WGS) entry which is preliminary data.</text>
</comment>
<keyword evidence="3" id="KW-0808">Transferase</keyword>
<gene>
    <name evidence="11" type="ORF">ABVK25_006528</name>
</gene>
<dbReference type="PANTHER" id="PTHR43671:SF98">
    <property type="entry name" value="SERINE_THREONINE-PROTEIN KINASE NEK11"/>
    <property type="match status" value="1"/>
</dbReference>
<evidence type="ECO:0000256" key="3">
    <source>
        <dbReference type="ARBA" id="ARBA00022679"/>
    </source>
</evidence>